<dbReference type="EMBL" id="HBUF01245713">
    <property type="protein sequence ID" value="CAG6678349.1"/>
    <property type="molecule type" value="Transcribed_RNA"/>
</dbReference>
<sequence length="367" mass="42508">MHFAQNVSREPDGRYMIKLPFKSNVQELGESKARAVARLRTLEKGLNQCQSNKQQYFDFMKENSDLGHMGKVSNTIDWTENLPHFYLPHHSVIRESSTTTRLRVVFHGSAKSTNGNSMNNLLMVGPGLQESIFSLLIRFRKYKVVLKADCEKMYRQIWIHPEHEIFGEFASGWRKFHSQLHYLNDIKIIRNVAPFTTNEVHTLELHGFSDASESAYAACVYVRFLSHDKEVACNLLCAKSRVTPLKQVSLPRLELCAAVMLARLLFQVQESWRGKIDYCHAWTDSMIVLDWLRQEPRKWNTFVDNRVSQIHKLYDPNIWWYHVPSEENLADVASRGISGELLSVQLMVAWCFKFANNALLGRVPMDD</sequence>
<evidence type="ECO:0000313" key="1">
    <source>
        <dbReference type="EMBL" id="CAG6678349.1"/>
    </source>
</evidence>
<organism evidence="1">
    <name type="scientific">Cacopsylla melanoneura</name>
    <dbReference type="NCBI Taxonomy" id="428564"/>
    <lineage>
        <taxon>Eukaryota</taxon>
        <taxon>Metazoa</taxon>
        <taxon>Ecdysozoa</taxon>
        <taxon>Arthropoda</taxon>
        <taxon>Hexapoda</taxon>
        <taxon>Insecta</taxon>
        <taxon>Pterygota</taxon>
        <taxon>Neoptera</taxon>
        <taxon>Paraneoptera</taxon>
        <taxon>Hemiptera</taxon>
        <taxon>Sternorrhyncha</taxon>
        <taxon>Psylloidea</taxon>
        <taxon>Psyllidae</taxon>
        <taxon>Psyllinae</taxon>
        <taxon>Cacopsylla</taxon>
    </lineage>
</organism>
<reference evidence="1" key="1">
    <citation type="submission" date="2021-05" db="EMBL/GenBank/DDBJ databases">
        <authorList>
            <person name="Alioto T."/>
            <person name="Alioto T."/>
            <person name="Gomez Garrido J."/>
        </authorList>
    </citation>
    <scope>NUCLEOTIDE SEQUENCE</scope>
</reference>
<protein>
    <submittedName>
        <fullName evidence="1">Uncharacterized protein</fullName>
    </submittedName>
</protein>
<accession>A0A8D8X1H6</accession>
<dbReference type="Pfam" id="PF05380">
    <property type="entry name" value="Peptidase_A17"/>
    <property type="match status" value="1"/>
</dbReference>
<name>A0A8D8X1H6_9HEMI</name>
<dbReference type="PANTHER" id="PTHR47331:SF5">
    <property type="entry name" value="RIBONUCLEASE H"/>
    <property type="match status" value="1"/>
</dbReference>
<dbReference type="AlphaFoldDB" id="A0A8D8X1H6"/>
<dbReference type="GO" id="GO:0071897">
    <property type="term" value="P:DNA biosynthetic process"/>
    <property type="evidence" value="ECO:0007669"/>
    <property type="project" value="UniProtKB-ARBA"/>
</dbReference>
<dbReference type="SUPFAM" id="SSF56672">
    <property type="entry name" value="DNA/RNA polymerases"/>
    <property type="match status" value="1"/>
</dbReference>
<proteinExistence type="predicted"/>
<dbReference type="PANTHER" id="PTHR47331">
    <property type="entry name" value="PHD-TYPE DOMAIN-CONTAINING PROTEIN"/>
    <property type="match status" value="1"/>
</dbReference>
<dbReference type="InterPro" id="IPR043502">
    <property type="entry name" value="DNA/RNA_pol_sf"/>
</dbReference>
<dbReference type="InterPro" id="IPR008042">
    <property type="entry name" value="Retrotrans_Pao"/>
</dbReference>